<evidence type="ECO:0000313" key="1">
    <source>
        <dbReference type="EMBL" id="RGP83957.1"/>
    </source>
</evidence>
<sequence length="55" mass="6647">MEKRDEILQPFGRDLKLTKKPHEAAFGEINLFRQYWLYWLNGLKPAFEQQNQVIP</sequence>
<organism evidence="1 2">
    <name type="scientific">Vibrio cholerae</name>
    <dbReference type="NCBI Taxonomy" id="666"/>
    <lineage>
        <taxon>Bacteria</taxon>
        <taxon>Pseudomonadati</taxon>
        <taxon>Pseudomonadota</taxon>
        <taxon>Gammaproteobacteria</taxon>
        <taxon>Vibrionales</taxon>
        <taxon>Vibrionaceae</taxon>
        <taxon>Vibrio</taxon>
    </lineage>
</organism>
<comment type="caution">
    <text evidence="1">The sequence shown here is derived from an EMBL/GenBank/DDBJ whole genome shotgun (WGS) entry which is preliminary data.</text>
</comment>
<dbReference type="Proteomes" id="UP000266701">
    <property type="component" value="Unassembled WGS sequence"/>
</dbReference>
<dbReference type="EMBL" id="MCBA01000177">
    <property type="protein sequence ID" value="RGP83957.1"/>
    <property type="molecule type" value="Genomic_DNA"/>
</dbReference>
<evidence type="ECO:0000313" key="2">
    <source>
        <dbReference type="Proteomes" id="UP000266701"/>
    </source>
</evidence>
<reference evidence="1 2" key="1">
    <citation type="journal article" date="2017" name="Emerg. Infect. Dis.">
        <title>Carbapenemase VCC-1-Producing Vibrio cholerae in Coastal Waters of Germany.</title>
        <authorList>
            <person name="Hammerl J.A."/>
            <person name="Jackel C."/>
            <person name="Bortolaia V."/>
            <person name="Schwartz K."/>
            <person name="Bier N."/>
            <person name="Hendriksen R.S."/>
            <person name="Guerra B."/>
            <person name="Strauch E."/>
        </authorList>
    </citation>
    <scope>NUCLEOTIDE SEQUENCE [LARGE SCALE GENOMIC DNA]</scope>
    <source>
        <strain evidence="1 2">VN-2825</strain>
    </source>
</reference>
<name>A0A0H8Q068_VIBCL</name>
<protein>
    <submittedName>
        <fullName evidence="1">Uncharacterized protein</fullName>
    </submittedName>
</protein>
<proteinExistence type="predicted"/>
<accession>A0A0H8Q068</accession>
<dbReference type="AlphaFoldDB" id="A0A0H8Q068"/>
<gene>
    <name evidence="1" type="ORF">BC353_05455</name>
</gene>